<dbReference type="Pfam" id="PF00211">
    <property type="entry name" value="Guanylate_cyc"/>
    <property type="match status" value="1"/>
</dbReference>
<dbReference type="GO" id="GO:0005524">
    <property type="term" value="F:ATP binding"/>
    <property type="evidence" value="ECO:0007669"/>
    <property type="project" value="UniProtKB-KW"/>
</dbReference>
<sequence length="1113" mass="123196">MSRDGEPHTDVEAWLAVLGLERLLPAFVENEIDGDALRLLTDEDLRELGIALGPRKKILNALLNEPASAAPPQEHFDVVTGERRQVVALFCDVVGYTALSQRIDAEDLEAIVRQYEDVCTICVSRYEGYVFQKQGDGIIAIFGYPFAHESEAERAIRTSLEMIRRMRSIRLPDGETLNVRIGIASGIVVVGSGRDRLTGDCLNLAARLEAAADPGTVLVSEDVRRMARGWFEYKDLGGLEFKGFSAPVRTFRVLGPGMAQTRFAAWSQISAPAMVGRDSENALLLKKWETVRRSETGMAAILNGDPGIGKSRLLNSFASAVRAQGVGAISIQCSAFYFNSAYHPLKPQLRELAGIRDDDTDDRKLQKISLLIVDEFGGDEDEVRLLASVLSVPYEARFGPIELSAGAAGEKTRSLVSRLLSRNWSVGPTVLLYEDIHWADPSTVAVLMDQLSRVKDSFIMIVATHRPEFDAAWVAETDVTQLTLGKLDPANCVELARSIDSENSLSAKVISHIAERSEGVPLFVEELTRTVLETISNTVSGKLPETDDELIALSIPGTLRELIMARLDRSAEAKEVAQIGAVIGREFDHSFLRSLNLISEQALENGLSRLTELGLAYQSGQGPSASYVFKHALVQDAARDSLLRSIRKALHGKIAKGFEEQNGETARSAPEILAQHFEQASLSLKAAEYYTKAGEMAVRRFASVEGISYFEKALKLVGTLGNSAAVQQLELEVRKQLGPLIMAQHGWGKTEVAGILEPALALAKALDHDSSFLPILNTLNIHYFSVCDMTSSLNCARQLLDIGEAKGDEELVIMGHRASSSAYFWRGEFREALKSGDRVRRLYDPVAHHNITTTTNNDPFSGEGVYRSQILWMTGFPDQARVVSDEKDQNSRRRGHPFDTTFSLTLGAQVFEYLRDPQSLMDRADEAERIGTQHGLAVMTKVMVPINRGLALFHLGRYDESADLLNRAIHRFHKTGHRVWLSYLRTREAEARAETGDIDKALQMIEQSIRQIETYRENAHLPELRRIYGKVLMKSDRATEAEAQLKMAYEAAQVQQSLSWELRVATTLADCLSVSQPEHACTLLRTTLDQFTEGFDTPDLLDARAILDRLSGD</sequence>
<dbReference type="CDD" id="cd07302">
    <property type="entry name" value="CHD"/>
    <property type="match status" value="1"/>
</dbReference>
<evidence type="ECO:0000259" key="3">
    <source>
        <dbReference type="PROSITE" id="PS50105"/>
    </source>
</evidence>
<evidence type="ECO:0000259" key="4">
    <source>
        <dbReference type="PROSITE" id="PS50125"/>
    </source>
</evidence>
<keyword evidence="1" id="KW-0547">Nucleotide-binding</keyword>
<dbReference type="SMART" id="SM00044">
    <property type="entry name" value="CYCc"/>
    <property type="match status" value="1"/>
</dbReference>
<dbReference type="PROSITE" id="PS50125">
    <property type="entry name" value="GUANYLATE_CYCLASE_2"/>
    <property type="match status" value="1"/>
</dbReference>
<evidence type="ECO:0000313" key="6">
    <source>
        <dbReference type="Proteomes" id="UP000503308"/>
    </source>
</evidence>
<dbReference type="Gene3D" id="3.40.50.300">
    <property type="entry name" value="P-loop containing nucleotide triphosphate hydrolases"/>
    <property type="match status" value="1"/>
</dbReference>
<keyword evidence="6" id="KW-1185">Reference proteome</keyword>
<dbReference type="GO" id="GO:0005737">
    <property type="term" value="C:cytoplasm"/>
    <property type="evidence" value="ECO:0007669"/>
    <property type="project" value="TreeGrafter"/>
</dbReference>
<dbReference type="InterPro" id="IPR013761">
    <property type="entry name" value="SAM/pointed_sf"/>
</dbReference>
<dbReference type="SUPFAM" id="SSF52540">
    <property type="entry name" value="P-loop containing nucleoside triphosphate hydrolases"/>
    <property type="match status" value="1"/>
</dbReference>
<dbReference type="KEGG" id="rpon:G3256_07630"/>
<dbReference type="Gene3D" id="3.30.70.1230">
    <property type="entry name" value="Nucleotide cyclase"/>
    <property type="match status" value="1"/>
</dbReference>
<dbReference type="SUPFAM" id="SSF55073">
    <property type="entry name" value="Nucleotide cyclase"/>
    <property type="match status" value="1"/>
</dbReference>
<dbReference type="PROSITE" id="PS50105">
    <property type="entry name" value="SAM_DOMAIN"/>
    <property type="match status" value="1"/>
</dbReference>
<name>A0A858SVZ6_9RHOB</name>
<dbReference type="SUPFAM" id="SSF48452">
    <property type="entry name" value="TPR-like"/>
    <property type="match status" value="2"/>
</dbReference>
<dbReference type="Proteomes" id="UP000503308">
    <property type="component" value="Chromosome"/>
</dbReference>
<accession>A0A858SVZ6</accession>
<dbReference type="PANTHER" id="PTHR16305">
    <property type="entry name" value="TESTICULAR SOLUBLE ADENYLYL CYCLASE"/>
    <property type="match status" value="1"/>
</dbReference>
<keyword evidence="2" id="KW-0067">ATP-binding</keyword>
<dbReference type="InterPro" id="IPR029787">
    <property type="entry name" value="Nucleotide_cyclase"/>
</dbReference>
<reference evidence="5 6" key="1">
    <citation type="submission" date="2020-02" db="EMBL/GenBank/DDBJ databases">
        <title>Genome sequence of Roseobacter ponti.</title>
        <authorList>
            <person name="Hollensteiner J."/>
            <person name="Schneider D."/>
            <person name="Poehlein A."/>
            <person name="Daniel R."/>
        </authorList>
    </citation>
    <scope>NUCLEOTIDE SEQUENCE [LARGE SCALE GENOMIC DNA]</scope>
    <source>
        <strain evidence="5 6">DSM 106830</strain>
    </source>
</reference>
<gene>
    <name evidence="5" type="ORF">G3256_07630</name>
</gene>
<evidence type="ECO:0000256" key="1">
    <source>
        <dbReference type="ARBA" id="ARBA00022741"/>
    </source>
</evidence>
<dbReference type="InterPro" id="IPR027417">
    <property type="entry name" value="P-loop_NTPase"/>
</dbReference>
<dbReference type="Gene3D" id="1.10.150.50">
    <property type="entry name" value="Transcription Factor, Ets-1"/>
    <property type="match status" value="1"/>
</dbReference>
<evidence type="ECO:0000256" key="2">
    <source>
        <dbReference type="ARBA" id="ARBA00022840"/>
    </source>
</evidence>
<dbReference type="SUPFAM" id="SSF47769">
    <property type="entry name" value="SAM/Pointed domain"/>
    <property type="match status" value="1"/>
</dbReference>
<protein>
    <submittedName>
        <fullName evidence="5">AAA family ATPase</fullName>
    </submittedName>
</protein>
<dbReference type="GO" id="GO:0035556">
    <property type="term" value="P:intracellular signal transduction"/>
    <property type="evidence" value="ECO:0007669"/>
    <property type="project" value="InterPro"/>
</dbReference>
<organism evidence="5 6">
    <name type="scientific">Roseobacter ponti</name>
    <dbReference type="NCBI Taxonomy" id="1891787"/>
    <lineage>
        <taxon>Bacteria</taxon>
        <taxon>Pseudomonadati</taxon>
        <taxon>Pseudomonadota</taxon>
        <taxon>Alphaproteobacteria</taxon>
        <taxon>Rhodobacterales</taxon>
        <taxon>Roseobacteraceae</taxon>
        <taxon>Roseobacter</taxon>
    </lineage>
</organism>
<evidence type="ECO:0000313" key="5">
    <source>
        <dbReference type="EMBL" id="QJF51036.1"/>
    </source>
</evidence>
<dbReference type="CDD" id="cd09487">
    <property type="entry name" value="SAM_superfamily"/>
    <property type="match status" value="1"/>
</dbReference>
<dbReference type="Gene3D" id="1.25.40.10">
    <property type="entry name" value="Tetratricopeptide repeat domain"/>
    <property type="match status" value="1"/>
</dbReference>
<dbReference type="Pfam" id="PF13191">
    <property type="entry name" value="AAA_16"/>
    <property type="match status" value="1"/>
</dbReference>
<dbReference type="SMART" id="SM00454">
    <property type="entry name" value="SAM"/>
    <property type="match status" value="1"/>
</dbReference>
<proteinExistence type="predicted"/>
<dbReference type="InterPro" id="IPR011990">
    <property type="entry name" value="TPR-like_helical_dom_sf"/>
</dbReference>
<dbReference type="RefSeq" id="WP_169640252.1">
    <property type="nucleotide sequence ID" value="NZ_CP048788.1"/>
</dbReference>
<dbReference type="InterPro" id="IPR001660">
    <property type="entry name" value="SAM"/>
</dbReference>
<dbReference type="PANTHER" id="PTHR16305:SF28">
    <property type="entry name" value="GUANYLATE CYCLASE DOMAIN-CONTAINING PROTEIN"/>
    <property type="match status" value="1"/>
</dbReference>
<dbReference type="GO" id="GO:0009190">
    <property type="term" value="P:cyclic nucleotide biosynthetic process"/>
    <property type="evidence" value="ECO:0007669"/>
    <property type="project" value="InterPro"/>
</dbReference>
<feature type="domain" description="Guanylate cyclase" evidence="4">
    <location>
        <begin position="87"/>
        <end position="209"/>
    </location>
</feature>
<dbReference type="AlphaFoldDB" id="A0A858SVZ6"/>
<dbReference type="GO" id="GO:0004016">
    <property type="term" value="F:adenylate cyclase activity"/>
    <property type="evidence" value="ECO:0007669"/>
    <property type="project" value="UniProtKB-ARBA"/>
</dbReference>
<dbReference type="Pfam" id="PF00536">
    <property type="entry name" value="SAM_1"/>
    <property type="match status" value="1"/>
</dbReference>
<dbReference type="InterPro" id="IPR041664">
    <property type="entry name" value="AAA_16"/>
</dbReference>
<dbReference type="InterPro" id="IPR001054">
    <property type="entry name" value="A/G_cyclase"/>
</dbReference>
<dbReference type="EMBL" id="CP048788">
    <property type="protein sequence ID" value="QJF51036.1"/>
    <property type="molecule type" value="Genomic_DNA"/>
</dbReference>
<feature type="domain" description="SAM" evidence="3">
    <location>
        <begin position="6"/>
        <end position="50"/>
    </location>
</feature>